<dbReference type="NCBIfam" id="NF033532">
    <property type="entry name" value="lone7para_assoc"/>
    <property type="match status" value="1"/>
</dbReference>
<organism evidence="2 3">
    <name type="scientific">Saccharopolyspora flava</name>
    <dbReference type="NCBI Taxonomy" id="95161"/>
    <lineage>
        <taxon>Bacteria</taxon>
        <taxon>Bacillati</taxon>
        <taxon>Actinomycetota</taxon>
        <taxon>Actinomycetes</taxon>
        <taxon>Pseudonocardiales</taxon>
        <taxon>Pseudonocardiaceae</taxon>
        <taxon>Saccharopolyspora</taxon>
    </lineage>
</organism>
<proteinExistence type="predicted"/>
<dbReference type="Proteomes" id="UP000198852">
    <property type="component" value="Unassembled WGS sequence"/>
</dbReference>
<evidence type="ECO:0000313" key="2">
    <source>
        <dbReference type="EMBL" id="SFS87222.1"/>
    </source>
</evidence>
<dbReference type="STRING" id="95161.SAMN05660874_03905"/>
<accession>A0A1I6TDE6</accession>
<name>A0A1I6TDE6_9PSEU</name>
<sequence>MRGVFFVQLSNGVSNPMTEPTPPITDEMRAHAKENPNTWLYIADPGYAQDEDGDMPPEGVVGAYRIDENGEIDEEFQFNEQYVPSDLMLHRPEPTNDLERVLDEIADGERPEDDLPRAVLAGEVMLYAPSAEDRNVYTAEMSDGTTLVPACTSSSRVPEDWPGYRTVPGSWLPDVLGGYDLGLNLHEAVQAVIPNGVLARFAEEPGE</sequence>
<evidence type="ECO:0000313" key="3">
    <source>
        <dbReference type="Proteomes" id="UP000198852"/>
    </source>
</evidence>
<gene>
    <name evidence="2" type="ORF">SAMN05660874_03905</name>
</gene>
<keyword evidence="3" id="KW-1185">Reference proteome</keyword>
<dbReference type="EMBL" id="FOZX01000006">
    <property type="protein sequence ID" value="SFS87222.1"/>
    <property type="molecule type" value="Genomic_DNA"/>
</dbReference>
<reference evidence="3" key="1">
    <citation type="submission" date="2016-10" db="EMBL/GenBank/DDBJ databases">
        <authorList>
            <person name="Varghese N."/>
            <person name="Submissions S."/>
        </authorList>
    </citation>
    <scope>NUCLEOTIDE SEQUENCE [LARGE SCALE GENOMIC DNA]</scope>
    <source>
        <strain evidence="3">DSM 44771</strain>
    </source>
</reference>
<feature type="domain" description="SseB protein N-terminal" evidence="1">
    <location>
        <begin position="98"/>
        <end position="194"/>
    </location>
</feature>
<dbReference type="InterPro" id="IPR009839">
    <property type="entry name" value="SseB_N"/>
</dbReference>
<protein>
    <recommendedName>
        <fullName evidence="1">SseB protein N-terminal domain-containing protein</fullName>
    </recommendedName>
</protein>
<dbReference type="Pfam" id="PF07179">
    <property type="entry name" value="SseB"/>
    <property type="match status" value="1"/>
</dbReference>
<dbReference type="AlphaFoldDB" id="A0A1I6TDE6"/>
<evidence type="ECO:0000259" key="1">
    <source>
        <dbReference type="Pfam" id="PF07179"/>
    </source>
</evidence>
<dbReference type="InterPro" id="IPR047659">
    <property type="entry name" value="T7SS_assoc"/>
</dbReference>